<protein>
    <recommendedName>
        <fullName evidence="13">NB-ARC domain-containing protein</fullName>
    </recommendedName>
</protein>
<keyword evidence="3" id="KW-0677">Repeat</keyword>
<dbReference type="Pfam" id="PF00931">
    <property type="entry name" value="NB-ARC"/>
    <property type="match status" value="1"/>
</dbReference>
<dbReference type="InterPro" id="IPR027417">
    <property type="entry name" value="P-loop_NTPase"/>
</dbReference>
<evidence type="ECO:0000256" key="5">
    <source>
        <dbReference type="ARBA" id="ARBA00022821"/>
    </source>
</evidence>
<feature type="coiled-coil region" evidence="7">
    <location>
        <begin position="31"/>
        <end position="65"/>
    </location>
</feature>
<evidence type="ECO:0000259" key="9">
    <source>
        <dbReference type="Pfam" id="PF23559"/>
    </source>
</evidence>
<dbReference type="OrthoDB" id="664960at2759"/>
<dbReference type="Gene3D" id="3.40.50.300">
    <property type="entry name" value="P-loop containing nucleotide triphosphate hydrolases"/>
    <property type="match status" value="1"/>
</dbReference>
<feature type="domain" description="NB-ARC" evidence="8">
    <location>
        <begin position="162"/>
        <end position="336"/>
    </location>
</feature>
<dbReference type="FunFam" id="1.10.8.430:FF:000003">
    <property type="entry name" value="Probable disease resistance protein At5g66910"/>
    <property type="match status" value="1"/>
</dbReference>
<reference evidence="11 12" key="1">
    <citation type="submission" date="2020-02" db="EMBL/GenBank/DDBJ databases">
        <authorList>
            <person name="Ma Q."/>
            <person name="Huang Y."/>
            <person name="Song X."/>
            <person name="Pei D."/>
        </authorList>
    </citation>
    <scope>NUCLEOTIDE SEQUENCE [LARGE SCALE GENOMIC DNA]</scope>
    <source>
        <strain evidence="11">Sxm20200214</strain>
        <tissue evidence="11">Leaf</tissue>
    </source>
</reference>
<dbReference type="InterPro" id="IPR058922">
    <property type="entry name" value="WHD_DRP"/>
</dbReference>
<dbReference type="SUPFAM" id="SSF52540">
    <property type="entry name" value="P-loop containing nucleoside triphosphate hydrolases"/>
    <property type="match status" value="1"/>
</dbReference>
<gene>
    <name evidence="11" type="ORF">Bca52824_080040</name>
</gene>
<evidence type="ECO:0000256" key="1">
    <source>
        <dbReference type="ARBA" id="ARBA00008894"/>
    </source>
</evidence>
<dbReference type="PANTHER" id="PTHR33463">
    <property type="entry name" value="NB-ARC DOMAIN-CONTAINING PROTEIN-RELATED"/>
    <property type="match status" value="1"/>
</dbReference>
<dbReference type="FunFam" id="1.10.10.10:FF:000322">
    <property type="entry name" value="Probable disease resistance protein At1g63360"/>
    <property type="match status" value="1"/>
</dbReference>
<sequence length="889" mass="101204">MGNCVSLQLQVTCDEVLNHLRSCFCSKLKYIQNLKKNLVALETAMEDLKAVRADLLRKVHAAEEGGGLQRLHQIKVWLERVKTIESKFNGLYSTRDVELERLCFNGVGPKNLRLSYLYGKRVSKMLKMVEDLKSKGFFEEVASRAARAVGEERPLTPTVVGQETVLEKAWNHLMDDGTKIMGLYGMGGVGKTTLLTQINNKFVDLCGTHDGVEIVIWVVVSGDLQLHKIQHRIGNKIGYKGVEWKRRKENQKALDIFNFLSKKRFVLLLDDIWRKVDLTEIGIPNPTTKNGCKIVFTTRSLAICTSMGVHEPMEVQCLSTNNAWDLFKKKVGENTLDIHPDIPKIARKVAGACRGLPLALNVIGETMSCKKTTQEWYHAVDVLKTYAADFSDVKEKILPILKYSYDNLEGDNVKSCFLYCSLFPEDALIDKERVIDYWICEGFIEGYESKERAVNQGYEILGTLVCASLLMEGGKYDNKSYVRMHDVVREMALWIASDLEKHKGSYIVRAGVGLNEVPKVQNWQLVTRTSLVNNKIKEIDESHECPKLTTLLLQNNRCLVSISGEFFKSMPRLVVLDLSWNVELKVLPEQISELVSLRYLDLSESNIVRLPVGLQKLKKLMHLNLESMLCLEGVSGISNLSSLKTLKLLNFIMWPTMSLLEELELLEHLEVLTVEITSSSVLKQLLCSHRLVTCLQKLSIKYIEEESVKVLTLPSIQDLREVFIGGCGIREIMIERNTMLTSPCLPHLSKVLIAGCNGLKDLTWLLFAPNLTHLSVWNSSQLEEIISQENAARVDIVPFRKLEYLHLWDLPELMSIYWSPLPFQYLNLINVQNDCQKLRKLPLDSQSCVAGEELVIEYGDEEWKEKVEWEDEATRLRFLPSCKLVLYDV</sequence>
<accession>A0A8X7U1B7</accession>
<dbReference type="InterPro" id="IPR036388">
    <property type="entry name" value="WH-like_DNA-bd_sf"/>
</dbReference>
<evidence type="ECO:0000313" key="11">
    <source>
        <dbReference type="EMBL" id="KAG2260746.1"/>
    </source>
</evidence>
<dbReference type="AlphaFoldDB" id="A0A8X7U1B7"/>
<dbReference type="Gene3D" id="1.10.8.430">
    <property type="entry name" value="Helical domain of apoptotic protease-activating factors"/>
    <property type="match status" value="1"/>
</dbReference>
<dbReference type="InterPro" id="IPR055414">
    <property type="entry name" value="LRR_R13L4/SHOC2-like"/>
</dbReference>
<organism evidence="11 12">
    <name type="scientific">Brassica carinata</name>
    <name type="common">Ethiopian mustard</name>
    <name type="synonym">Abyssinian cabbage</name>
    <dbReference type="NCBI Taxonomy" id="52824"/>
    <lineage>
        <taxon>Eukaryota</taxon>
        <taxon>Viridiplantae</taxon>
        <taxon>Streptophyta</taxon>
        <taxon>Embryophyta</taxon>
        <taxon>Tracheophyta</taxon>
        <taxon>Spermatophyta</taxon>
        <taxon>Magnoliopsida</taxon>
        <taxon>eudicotyledons</taxon>
        <taxon>Gunneridae</taxon>
        <taxon>Pentapetalae</taxon>
        <taxon>rosids</taxon>
        <taxon>malvids</taxon>
        <taxon>Brassicales</taxon>
        <taxon>Brassicaceae</taxon>
        <taxon>Brassiceae</taxon>
        <taxon>Brassica</taxon>
    </lineage>
</organism>
<keyword evidence="4" id="KW-0547">Nucleotide-binding</keyword>
<dbReference type="Gene3D" id="3.80.10.10">
    <property type="entry name" value="Ribonuclease Inhibitor"/>
    <property type="match status" value="2"/>
</dbReference>
<dbReference type="Gene3D" id="1.10.10.10">
    <property type="entry name" value="Winged helix-like DNA-binding domain superfamily/Winged helix DNA-binding domain"/>
    <property type="match status" value="1"/>
</dbReference>
<proteinExistence type="inferred from homology"/>
<evidence type="ECO:0000313" key="12">
    <source>
        <dbReference type="Proteomes" id="UP000886595"/>
    </source>
</evidence>
<keyword evidence="7" id="KW-0175">Coiled coil</keyword>
<feature type="domain" description="Disease resistance protein winged helix" evidence="9">
    <location>
        <begin position="422"/>
        <end position="492"/>
    </location>
</feature>
<dbReference type="InterPro" id="IPR050905">
    <property type="entry name" value="Plant_NBS-LRR"/>
</dbReference>
<dbReference type="GO" id="GO:0006952">
    <property type="term" value="P:defense response"/>
    <property type="evidence" value="ECO:0007669"/>
    <property type="project" value="UniProtKB-KW"/>
</dbReference>
<evidence type="ECO:0000256" key="2">
    <source>
        <dbReference type="ARBA" id="ARBA00022614"/>
    </source>
</evidence>
<dbReference type="FunFam" id="3.40.50.300:FF:001091">
    <property type="entry name" value="Probable disease resistance protein At1g61300"/>
    <property type="match status" value="1"/>
</dbReference>
<dbReference type="InterPro" id="IPR002182">
    <property type="entry name" value="NB-ARC"/>
</dbReference>
<dbReference type="PANTHER" id="PTHR33463:SF220">
    <property type="entry name" value="NB-ARC DOMAIN-CONTAINING PROTEIN"/>
    <property type="match status" value="1"/>
</dbReference>
<evidence type="ECO:0000259" key="10">
    <source>
        <dbReference type="Pfam" id="PF23598"/>
    </source>
</evidence>
<evidence type="ECO:0008006" key="13">
    <source>
        <dbReference type="Google" id="ProtNLM"/>
    </source>
</evidence>
<evidence type="ECO:0000259" key="8">
    <source>
        <dbReference type="Pfam" id="PF00931"/>
    </source>
</evidence>
<dbReference type="SUPFAM" id="SSF52058">
    <property type="entry name" value="L domain-like"/>
    <property type="match status" value="1"/>
</dbReference>
<evidence type="ECO:0000256" key="3">
    <source>
        <dbReference type="ARBA" id="ARBA00022737"/>
    </source>
</evidence>
<keyword evidence="2" id="KW-0433">Leucine-rich repeat</keyword>
<dbReference type="GO" id="GO:0043531">
    <property type="term" value="F:ADP binding"/>
    <property type="evidence" value="ECO:0007669"/>
    <property type="project" value="InterPro"/>
</dbReference>
<evidence type="ECO:0000256" key="6">
    <source>
        <dbReference type="ARBA" id="ARBA00022840"/>
    </source>
</evidence>
<evidence type="ECO:0000256" key="4">
    <source>
        <dbReference type="ARBA" id="ARBA00022741"/>
    </source>
</evidence>
<comment type="similarity">
    <text evidence="1">Belongs to the disease resistance NB-LRR family.</text>
</comment>
<keyword evidence="12" id="KW-1185">Reference proteome</keyword>
<dbReference type="Pfam" id="PF23598">
    <property type="entry name" value="LRR_14"/>
    <property type="match status" value="1"/>
</dbReference>
<dbReference type="Pfam" id="PF23559">
    <property type="entry name" value="WHD_DRP"/>
    <property type="match status" value="1"/>
</dbReference>
<dbReference type="PRINTS" id="PR00364">
    <property type="entry name" value="DISEASERSIST"/>
</dbReference>
<feature type="domain" description="Disease resistance R13L4/SHOC-2-like LRR" evidence="10">
    <location>
        <begin position="533"/>
        <end position="820"/>
    </location>
</feature>
<evidence type="ECO:0000256" key="7">
    <source>
        <dbReference type="SAM" id="Coils"/>
    </source>
</evidence>
<dbReference type="InterPro" id="IPR042197">
    <property type="entry name" value="Apaf_helical"/>
</dbReference>
<comment type="caution">
    <text evidence="11">The sequence shown here is derived from an EMBL/GenBank/DDBJ whole genome shotgun (WGS) entry which is preliminary data.</text>
</comment>
<dbReference type="InterPro" id="IPR032675">
    <property type="entry name" value="LRR_dom_sf"/>
</dbReference>
<dbReference type="GO" id="GO:0005524">
    <property type="term" value="F:ATP binding"/>
    <property type="evidence" value="ECO:0007669"/>
    <property type="project" value="UniProtKB-KW"/>
</dbReference>
<dbReference type="EMBL" id="JAAMPC010000015">
    <property type="protein sequence ID" value="KAG2260746.1"/>
    <property type="molecule type" value="Genomic_DNA"/>
</dbReference>
<dbReference type="Proteomes" id="UP000886595">
    <property type="component" value="Unassembled WGS sequence"/>
</dbReference>
<name>A0A8X7U1B7_BRACI</name>
<keyword evidence="5" id="KW-0611">Plant defense</keyword>
<keyword evidence="6" id="KW-0067">ATP-binding</keyword>